<feature type="transmembrane region" description="Helical" evidence="19">
    <location>
        <begin position="167"/>
        <end position="190"/>
    </location>
</feature>
<evidence type="ECO:0000256" key="8">
    <source>
        <dbReference type="ARBA" id="ARBA00023065"/>
    </source>
</evidence>
<evidence type="ECO:0000256" key="19">
    <source>
        <dbReference type="SAM" id="Phobius"/>
    </source>
</evidence>
<evidence type="ECO:0000256" key="2">
    <source>
        <dbReference type="ARBA" id="ARBA00022448"/>
    </source>
</evidence>
<keyword evidence="9 19" id="KW-0472">Membrane</keyword>
<sequence>MIIVEWLLGGPRRIFMKTRRSIDAAPLGFSVTQRGNAVGESASSATLALLDVEAGVSVHSGEPTTLSRRQVNGYLSVPTPPGGSESDRSRSTSPLYIGHNGFIFPHPAEGGLGGGSSSMMSQKAANAMMRFVSKTGDCNVRHSNVKRKGLKYLADIFTTLVDCQWRWCALIFALGFFSTWLMYALLYFVFSWLHDDLNRANLDSSEWTPCINKIHDFTSAYLYSVETQHTIGYGYRFANTECPHVIITLCLQCLTGVALQSILVGVLFAKLSRPKMRSETLMFSKEACICKRDGRMHFMFRIGDMRRSHIVEAHIRVMCMKERVTEEGEEIPFYQYDMDVGFSDGTDRLFLVWPTIVTHEIDERSPLFNLSSEDLRMQRLEIIVILEGIVEATGLTTQARTSYLPNEIRWGYRFEKVVRPYKDGSVRIDHDYFNKIYQVESTPRCSPKDLYQRQADDKVAENVAKGLPPDTLIPAPPPKPQYRRRSYTPQYMPQPHLQPENVNITFESVMTPTTSQQIRRCSTPGPTAREEAASGAVIYQDPLRCSPANPPAISMQPIELPRIR</sequence>
<evidence type="ECO:0000256" key="14">
    <source>
        <dbReference type="ARBA" id="ARBA00072191"/>
    </source>
</evidence>
<keyword evidence="5 17" id="KW-0851">Voltage-gated channel</keyword>
<gene>
    <name evidence="22" type="ORF">BV898_12221</name>
</gene>
<keyword evidence="23" id="KW-1185">Reference proteome</keyword>
<dbReference type="Pfam" id="PF17655">
    <property type="entry name" value="IRK_C"/>
    <property type="match status" value="1"/>
</dbReference>
<evidence type="ECO:0000259" key="21">
    <source>
        <dbReference type="Pfam" id="PF17655"/>
    </source>
</evidence>
<keyword evidence="2 17" id="KW-0813">Transport</keyword>
<feature type="region of interest" description="Disordered" evidence="18">
    <location>
        <begin position="69"/>
        <end position="91"/>
    </location>
</feature>
<comment type="catalytic activity">
    <reaction evidence="11">
        <text>K(+)(in) = K(+)(out)</text>
        <dbReference type="Rhea" id="RHEA:29463"/>
        <dbReference type="ChEBI" id="CHEBI:29103"/>
    </reaction>
</comment>
<evidence type="ECO:0000256" key="4">
    <source>
        <dbReference type="ARBA" id="ARBA00022692"/>
    </source>
</evidence>
<dbReference type="InterPro" id="IPR040445">
    <property type="entry name" value="Kir_TM"/>
</dbReference>
<dbReference type="InterPro" id="IPR016449">
    <property type="entry name" value="K_chnl_inward-rec_Kir"/>
</dbReference>
<evidence type="ECO:0000256" key="18">
    <source>
        <dbReference type="SAM" id="MobiDB-lite"/>
    </source>
</evidence>
<evidence type="ECO:0000256" key="15">
    <source>
        <dbReference type="ARBA" id="ARBA00076077"/>
    </source>
</evidence>
<dbReference type="InterPro" id="IPR041647">
    <property type="entry name" value="IRK_C"/>
</dbReference>
<comment type="subcellular location">
    <subcellularLocation>
        <location evidence="1 17">Membrane</location>
        <topology evidence="1 17">Multi-pass membrane protein</topology>
    </subcellularLocation>
</comment>
<dbReference type="GO" id="GO:0034702">
    <property type="term" value="C:monoatomic ion channel complex"/>
    <property type="evidence" value="ECO:0007669"/>
    <property type="project" value="UniProtKB-KW"/>
</dbReference>
<reference evidence="23" key="1">
    <citation type="submission" date="2017-01" db="EMBL/GenBank/DDBJ databases">
        <title>Comparative genomics of anhydrobiosis in the tardigrade Hypsibius dujardini.</title>
        <authorList>
            <person name="Yoshida Y."/>
            <person name="Koutsovoulos G."/>
            <person name="Laetsch D."/>
            <person name="Stevens L."/>
            <person name="Kumar S."/>
            <person name="Horikawa D."/>
            <person name="Ishino K."/>
            <person name="Komine S."/>
            <person name="Tomita M."/>
            <person name="Blaxter M."/>
            <person name="Arakawa K."/>
        </authorList>
    </citation>
    <scope>NUCLEOTIDE SEQUENCE [LARGE SCALE GENOMIC DNA]</scope>
    <source>
        <strain evidence="23">Z151</strain>
    </source>
</reference>
<evidence type="ECO:0000256" key="16">
    <source>
        <dbReference type="ARBA" id="ARBA00081071"/>
    </source>
</evidence>
<evidence type="ECO:0000256" key="5">
    <source>
        <dbReference type="ARBA" id="ARBA00022882"/>
    </source>
</evidence>
<dbReference type="Gene3D" id="1.10.287.70">
    <property type="match status" value="1"/>
</dbReference>
<evidence type="ECO:0000256" key="10">
    <source>
        <dbReference type="ARBA" id="ARBA00023303"/>
    </source>
</evidence>
<dbReference type="GO" id="GO:0005242">
    <property type="term" value="F:inward rectifier potassium channel activity"/>
    <property type="evidence" value="ECO:0007669"/>
    <property type="project" value="InterPro"/>
</dbReference>
<dbReference type="PANTHER" id="PTHR11767">
    <property type="entry name" value="INWARD RECTIFIER POTASSIUM CHANNEL"/>
    <property type="match status" value="1"/>
</dbReference>
<keyword evidence="3 17" id="KW-0633">Potassium transport</keyword>
<evidence type="ECO:0000256" key="1">
    <source>
        <dbReference type="ARBA" id="ARBA00004141"/>
    </source>
</evidence>
<evidence type="ECO:0000256" key="17">
    <source>
        <dbReference type="RuleBase" id="RU003822"/>
    </source>
</evidence>
<comment type="similarity">
    <text evidence="12">Belongs to the inward rectifier-type potassium channel (TC 1.A.2.1) family. KCNJ9 subfamily.</text>
</comment>
<keyword evidence="4 17" id="KW-0812">Transmembrane</keyword>
<dbReference type="GO" id="GO:0005886">
    <property type="term" value="C:plasma membrane"/>
    <property type="evidence" value="ECO:0007669"/>
    <property type="project" value="TreeGrafter"/>
</dbReference>
<keyword evidence="10 17" id="KW-0407">Ion channel</keyword>
<evidence type="ECO:0000256" key="7">
    <source>
        <dbReference type="ARBA" id="ARBA00022989"/>
    </source>
</evidence>
<dbReference type="FunFam" id="1.10.287.70:FF:000019">
    <property type="entry name" value="G protein-activated inward rectifier potassium channel 1"/>
    <property type="match status" value="1"/>
</dbReference>
<dbReference type="FunFam" id="2.60.40.1400:FF:000001">
    <property type="entry name" value="G protein-activated inward rectifier potassium channel 2"/>
    <property type="match status" value="1"/>
</dbReference>
<keyword evidence="8 17" id="KW-0406">Ion transport</keyword>
<evidence type="ECO:0000256" key="13">
    <source>
        <dbReference type="ARBA" id="ARBA00062687"/>
    </source>
</evidence>
<evidence type="ECO:0000256" key="6">
    <source>
        <dbReference type="ARBA" id="ARBA00022958"/>
    </source>
</evidence>
<dbReference type="AlphaFoldDB" id="A0A1W0WEE5"/>
<feature type="region of interest" description="Disordered" evidence="18">
    <location>
        <begin position="543"/>
        <end position="564"/>
    </location>
</feature>
<evidence type="ECO:0000259" key="20">
    <source>
        <dbReference type="Pfam" id="PF01007"/>
    </source>
</evidence>
<organism evidence="22 23">
    <name type="scientific">Hypsibius exemplaris</name>
    <name type="common">Freshwater tardigrade</name>
    <dbReference type="NCBI Taxonomy" id="2072580"/>
    <lineage>
        <taxon>Eukaryota</taxon>
        <taxon>Metazoa</taxon>
        <taxon>Ecdysozoa</taxon>
        <taxon>Tardigrada</taxon>
        <taxon>Eutardigrada</taxon>
        <taxon>Parachela</taxon>
        <taxon>Hypsibioidea</taxon>
        <taxon>Hypsibiidae</taxon>
        <taxon>Hypsibius</taxon>
    </lineage>
</organism>
<dbReference type="GO" id="GO:0034765">
    <property type="term" value="P:regulation of monoatomic ion transmembrane transport"/>
    <property type="evidence" value="ECO:0007669"/>
    <property type="project" value="TreeGrafter"/>
</dbReference>
<dbReference type="Proteomes" id="UP000192578">
    <property type="component" value="Unassembled WGS sequence"/>
</dbReference>
<proteinExistence type="inferred from homology"/>
<evidence type="ECO:0000256" key="3">
    <source>
        <dbReference type="ARBA" id="ARBA00022538"/>
    </source>
</evidence>
<dbReference type="GO" id="GO:1990573">
    <property type="term" value="P:potassium ion import across plasma membrane"/>
    <property type="evidence" value="ECO:0007669"/>
    <property type="project" value="TreeGrafter"/>
</dbReference>
<dbReference type="Gene3D" id="2.60.40.1400">
    <property type="entry name" value="G protein-activated inward rectifier potassium channel 1"/>
    <property type="match status" value="1"/>
</dbReference>
<comment type="subunit">
    <text evidence="13">Associates with KCNJ3/GIRK1 to form a G-protein-activated heteromultimer pore-forming unit. Interacts (via PDZ-binding motif) with SNX27 (via PDZ domain); the interaction is required when endocytosed to prevent degradation in lysosomes and promote recycling to the plasma membrane.</text>
</comment>
<evidence type="ECO:0000313" key="22">
    <source>
        <dbReference type="EMBL" id="OQV13584.1"/>
    </source>
</evidence>
<dbReference type="PRINTS" id="PR01320">
    <property type="entry name" value="KIRCHANNEL"/>
</dbReference>
<evidence type="ECO:0000256" key="11">
    <source>
        <dbReference type="ARBA" id="ARBA00034430"/>
    </source>
</evidence>
<dbReference type="OrthoDB" id="273257at2759"/>
<feature type="domain" description="Inward rectifier potassium channel C-terminal" evidence="21">
    <location>
        <begin position="281"/>
        <end position="453"/>
    </location>
</feature>
<evidence type="ECO:0000256" key="12">
    <source>
        <dbReference type="ARBA" id="ARBA00061604"/>
    </source>
</evidence>
<dbReference type="SUPFAM" id="SSF81324">
    <property type="entry name" value="Voltage-gated potassium channels"/>
    <property type="match status" value="1"/>
</dbReference>
<dbReference type="SUPFAM" id="SSF81296">
    <property type="entry name" value="E set domains"/>
    <property type="match status" value="1"/>
</dbReference>
<evidence type="ECO:0000256" key="9">
    <source>
        <dbReference type="ARBA" id="ARBA00023136"/>
    </source>
</evidence>
<keyword evidence="7 19" id="KW-1133">Transmembrane helix</keyword>
<dbReference type="EMBL" id="MTYJ01000121">
    <property type="protein sequence ID" value="OQV13584.1"/>
    <property type="molecule type" value="Genomic_DNA"/>
</dbReference>
<dbReference type="InterPro" id="IPR013518">
    <property type="entry name" value="K_chnl_inward-rec_Kir_cyto"/>
</dbReference>
<dbReference type="PANTHER" id="PTHR11767:SF102">
    <property type="entry name" value="INWARDLY RECTIFYING POTASSIUM CHANNEL 1, ISOFORM F"/>
    <property type="match status" value="1"/>
</dbReference>
<feature type="domain" description="Potassium channel inwardly rectifying transmembrane" evidence="20">
    <location>
        <begin position="132"/>
        <end position="274"/>
    </location>
</feature>
<evidence type="ECO:0000313" key="23">
    <source>
        <dbReference type="Proteomes" id="UP000192578"/>
    </source>
</evidence>
<protein>
    <recommendedName>
        <fullName evidence="14">G protein-activated inward rectifier potassium channel 3</fullName>
    </recommendedName>
    <alternativeName>
        <fullName evidence="16">Inward rectifier K(+) channel Kir3.3</fullName>
    </alternativeName>
    <alternativeName>
        <fullName evidence="15">Potassium channel, inwardly rectifying subfamily J member 9</fullName>
    </alternativeName>
</protein>
<dbReference type="Pfam" id="PF01007">
    <property type="entry name" value="IRK"/>
    <property type="match status" value="1"/>
</dbReference>
<name>A0A1W0WEE5_HYPEX</name>
<keyword evidence="6 17" id="KW-0630">Potassium</keyword>
<feature type="transmembrane region" description="Helical" evidence="19">
    <location>
        <begin position="245"/>
        <end position="269"/>
    </location>
</feature>
<dbReference type="InterPro" id="IPR014756">
    <property type="entry name" value="Ig_E-set"/>
</dbReference>
<accession>A0A1W0WEE5</accession>
<comment type="caution">
    <text evidence="22">The sequence shown here is derived from an EMBL/GenBank/DDBJ whole genome shotgun (WGS) entry which is preliminary data.</text>
</comment>